<feature type="region of interest" description="Disordered" evidence="1">
    <location>
        <begin position="1"/>
        <end position="57"/>
    </location>
</feature>
<dbReference type="AlphaFoldDB" id="A0A1L9RY25"/>
<evidence type="ECO:0000313" key="2">
    <source>
        <dbReference type="EMBL" id="OJJ39793.1"/>
    </source>
</evidence>
<dbReference type="EMBL" id="KV878210">
    <property type="protein sequence ID" value="OJJ39793.1"/>
    <property type="molecule type" value="Genomic_DNA"/>
</dbReference>
<evidence type="ECO:0000313" key="3">
    <source>
        <dbReference type="Proteomes" id="UP000184383"/>
    </source>
</evidence>
<feature type="compositionally biased region" description="Polar residues" evidence="1">
    <location>
        <begin position="1"/>
        <end position="10"/>
    </location>
</feature>
<keyword evidence="3" id="KW-1185">Reference proteome</keyword>
<feature type="compositionally biased region" description="Basic and acidic residues" evidence="1">
    <location>
        <begin position="33"/>
        <end position="47"/>
    </location>
</feature>
<dbReference type="RefSeq" id="XP_040693469.1">
    <property type="nucleotide sequence ID" value="XM_040831865.1"/>
</dbReference>
<gene>
    <name evidence="2" type="ORF">ASPWEDRAFT_181155</name>
</gene>
<name>A0A1L9RY25_ASPWE</name>
<dbReference type="GeneID" id="63747713"/>
<dbReference type="VEuPathDB" id="FungiDB:ASPWEDRAFT_181155"/>
<sequence length="571" mass="63026">MEPRRSQGSQIEECYASPQVSQATADTFPYPTKPDRRIRSNKGRSDDEGQEEPGGFINEDLRVGGPYLCSLPAVDGAVDLAGWEHLHRDHGQRVTLAIYSILDSANIDVDGVTFLTRKAMFDAEATPRVTAYISAKGKKGLGDDVSVEIIDSRPFEHDRFEAVEHTDAIHPVWVDICREIVDACDLTNWITLSCVRLSRHGEEESHPTVSVTVDKTADGDWRPARDTIAAILDRRGLHMVAVKFRRDAIAFNPPGLGNDELAPAALDGPVQIGYSLALRDSLGGGTFGGWIELQDPDTDQWRKFGITCSHSALPEGSIDTERWRWDGLYLSSETNAVTKLELDSPSSEDLQHHFNWHDKKIRETLKDPSFISRQTTLENGGFLSSTHEKIHQMTIEVSAVCEDKKQKDRLGHVFAASSQRVRPAVSFLSHLPTTMDWALINVPPNRIGDNKILSLGPTNIFHFKVAFKDAGLRSSGLSRKTINGTEVTLPTMEHQILDLPSSRYFPSSFSSLGDAGSLVFNGYGELLGLLLGGTERGGFALFTHIADLMEDIKAVTGAKGFRAMGDNWFDV</sequence>
<reference evidence="3" key="1">
    <citation type="journal article" date="2017" name="Genome Biol.">
        <title>Comparative genomics reveals high biological diversity and specific adaptations in the industrially and medically important fungal genus Aspergillus.</title>
        <authorList>
            <person name="de Vries R.P."/>
            <person name="Riley R."/>
            <person name="Wiebenga A."/>
            <person name="Aguilar-Osorio G."/>
            <person name="Amillis S."/>
            <person name="Uchima C.A."/>
            <person name="Anderluh G."/>
            <person name="Asadollahi M."/>
            <person name="Askin M."/>
            <person name="Barry K."/>
            <person name="Battaglia E."/>
            <person name="Bayram O."/>
            <person name="Benocci T."/>
            <person name="Braus-Stromeyer S.A."/>
            <person name="Caldana C."/>
            <person name="Canovas D."/>
            <person name="Cerqueira G.C."/>
            <person name="Chen F."/>
            <person name="Chen W."/>
            <person name="Choi C."/>
            <person name="Clum A."/>
            <person name="Dos Santos R.A."/>
            <person name="Damasio A.R."/>
            <person name="Diallinas G."/>
            <person name="Emri T."/>
            <person name="Fekete E."/>
            <person name="Flipphi M."/>
            <person name="Freyberg S."/>
            <person name="Gallo A."/>
            <person name="Gournas C."/>
            <person name="Habgood R."/>
            <person name="Hainaut M."/>
            <person name="Harispe M.L."/>
            <person name="Henrissat B."/>
            <person name="Hilden K.S."/>
            <person name="Hope R."/>
            <person name="Hossain A."/>
            <person name="Karabika E."/>
            <person name="Karaffa L."/>
            <person name="Karanyi Z."/>
            <person name="Krasevec N."/>
            <person name="Kuo A."/>
            <person name="Kusch H."/>
            <person name="LaButti K."/>
            <person name="Lagendijk E.L."/>
            <person name="Lapidus A."/>
            <person name="Levasseur A."/>
            <person name="Lindquist E."/>
            <person name="Lipzen A."/>
            <person name="Logrieco A.F."/>
            <person name="MacCabe A."/>
            <person name="Maekelae M.R."/>
            <person name="Malavazi I."/>
            <person name="Melin P."/>
            <person name="Meyer V."/>
            <person name="Mielnichuk N."/>
            <person name="Miskei M."/>
            <person name="Molnar A.P."/>
            <person name="Mule G."/>
            <person name="Ngan C.Y."/>
            <person name="Orejas M."/>
            <person name="Orosz E."/>
            <person name="Ouedraogo J.P."/>
            <person name="Overkamp K.M."/>
            <person name="Park H.-S."/>
            <person name="Perrone G."/>
            <person name="Piumi F."/>
            <person name="Punt P.J."/>
            <person name="Ram A.F."/>
            <person name="Ramon A."/>
            <person name="Rauscher S."/>
            <person name="Record E."/>
            <person name="Riano-Pachon D.M."/>
            <person name="Robert V."/>
            <person name="Roehrig J."/>
            <person name="Ruller R."/>
            <person name="Salamov A."/>
            <person name="Salih N.S."/>
            <person name="Samson R.A."/>
            <person name="Sandor E."/>
            <person name="Sanguinetti M."/>
            <person name="Schuetze T."/>
            <person name="Sepcic K."/>
            <person name="Shelest E."/>
            <person name="Sherlock G."/>
            <person name="Sophianopoulou V."/>
            <person name="Squina F.M."/>
            <person name="Sun H."/>
            <person name="Susca A."/>
            <person name="Todd R.B."/>
            <person name="Tsang A."/>
            <person name="Unkles S.E."/>
            <person name="van de Wiele N."/>
            <person name="van Rossen-Uffink D."/>
            <person name="Oliveira J.V."/>
            <person name="Vesth T.C."/>
            <person name="Visser J."/>
            <person name="Yu J.-H."/>
            <person name="Zhou M."/>
            <person name="Andersen M.R."/>
            <person name="Archer D.B."/>
            <person name="Baker S.E."/>
            <person name="Benoit I."/>
            <person name="Brakhage A.A."/>
            <person name="Braus G.H."/>
            <person name="Fischer R."/>
            <person name="Frisvad J.C."/>
            <person name="Goldman G.H."/>
            <person name="Houbraken J."/>
            <person name="Oakley B."/>
            <person name="Pocsi I."/>
            <person name="Scazzocchio C."/>
            <person name="Seiboth B."/>
            <person name="vanKuyk P.A."/>
            <person name="Wortman J."/>
            <person name="Dyer P.S."/>
            <person name="Grigoriev I.V."/>
        </authorList>
    </citation>
    <scope>NUCLEOTIDE SEQUENCE [LARGE SCALE GENOMIC DNA]</scope>
    <source>
        <strain evidence="3">DTO 134E9</strain>
    </source>
</reference>
<protein>
    <submittedName>
        <fullName evidence="2">Uncharacterized protein</fullName>
    </submittedName>
</protein>
<proteinExistence type="predicted"/>
<accession>A0A1L9RY25</accession>
<dbReference type="OrthoDB" id="5424209at2759"/>
<organism evidence="2 3">
    <name type="scientific">Aspergillus wentii DTO 134E9</name>
    <dbReference type="NCBI Taxonomy" id="1073089"/>
    <lineage>
        <taxon>Eukaryota</taxon>
        <taxon>Fungi</taxon>
        <taxon>Dikarya</taxon>
        <taxon>Ascomycota</taxon>
        <taxon>Pezizomycotina</taxon>
        <taxon>Eurotiomycetes</taxon>
        <taxon>Eurotiomycetidae</taxon>
        <taxon>Eurotiales</taxon>
        <taxon>Aspergillaceae</taxon>
        <taxon>Aspergillus</taxon>
        <taxon>Aspergillus subgen. Cremei</taxon>
    </lineage>
</organism>
<dbReference type="Proteomes" id="UP000184383">
    <property type="component" value="Unassembled WGS sequence"/>
</dbReference>
<dbReference type="STRING" id="1073089.A0A1L9RY25"/>
<evidence type="ECO:0000256" key="1">
    <source>
        <dbReference type="SAM" id="MobiDB-lite"/>
    </source>
</evidence>